<organism evidence="2 3">
    <name type="scientific">Neisseria animaloris</name>
    <dbReference type="NCBI Taxonomy" id="326522"/>
    <lineage>
        <taxon>Bacteria</taxon>
        <taxon>Pseudomonadati</taxon>
        <taxon>Pseudomonadota</taxon>
        <taxon>Betaproteobacteria</taxon>
        <taxon>Neisseriales</taxon>
        <taxon>Neisseriaceae</taxon>
        <taxon>Neisseria</taxon>
    </lineage>
</organism>
<keyword evidence="1" id="KW-0472">Membrane</keyword>
<name>A0A3S5BWG8_9NEIS</name>
<dbReference type="EMBL" id="LR134516">
    <property type="protein sequence ID" value="VEJ22346.1"/>
    <property type="molecule type" value="Genomic_DNA"/>
</dbReference>
<feature type="transmembrane region" description="Helical" evidence="1">
    <location>
        <begin position="6"/>
        <end position="25"/>
    </location>
</feature>
<gene>
    <name evidence="2" type="ORF">NCTC12227_02135</name>
</gene>
<dbReference type="AlphaFoldDB" id="A0A3S5BWG8"/>
<accession>A0A3S5BWG8</accession>
<proteinExistence type="predicted"/>
<keyword evidence="3" id="KW-1185">Reference proteome</keyword>
<dbReference type="KEGG" id="nani:NCTC12227_02135"/>
<protein>
    <submittedName>
        <fullName evidence="2">Uncharacterized protein</fullName>
    </submittedName>
</protein>
<evidence type="ECO:0000313" key="3">
    <source>
        <dbReference type="Proteomes" id="UP000268229"/>
    </source>
</evidence>
<reference evidence="2 3" key="1">
    <citation type="submission" date="2018-12" db="EMBL/GenBank/DDBJ databases">
        <authorList>
            <consortium name="Pathogen Informatics"/>
        </authorList>
    </citation>
    <scope>NUCLEOTIDE SEQUENCE [LARGE SCALE GENOMIC DNA]</scope>
    <source>
        <strain evidence="2 3">NCTC12227</strain>
    </source>
</reference>
<keyword evidence="1" id="KW-1133">Transmembrane helix</keyword>
<dbReference type="Proteomes" id="UP000268229">
    <property type="component" value="Chromosome"/>
</dbReference>
<evidence type="ECO:0000256" key="1">
    <source>
        <dbReference type="SAM" id="Phobius"/>
    </source>
</evidence>
<dbReference type="STRING" id="326522.BWD08_05215"/>
<evidence type="ECO:0000313" key="2">
    <source>
        <dbReference type="EMBL" id="VEJ22346.1"/>
    </source>
</evidence>
<sequence length="77" mass="8754">MIIITIMMITIVIMLEIIMMMDIMVDMVRDIMILFMVLILREALTTIPHPGDLHLSGGIVARLTEILPAKEMIMNQS</sequence>
<keyword evidence="1" id="KW-0812">Transmembrane</keyword>